<dbReference type="SUPFAM" id="SSF57667">
    <property type="entry name" value="beta-beta-alpha zinc fingers"/>
    <property type="match status" value="3"/>
</dbReference>
<feature type="domain" description="C2H2-type" evidence="6">
    <location>
        <begin position="300"/>
        <end position="327"/>
    </location>
</feature>
<dbReference type="Gene3D" id="3.30.160.60">
    <property type="entry name" value="Classic Zinc Finger"/>
    <property type="match status" value="4"/>
</dbReference>
<feature type="domain" description="C2H2-type" evidence="6">
    <location>
        <begin position="418"/>
        <end position="445"/>
    </location>
</feature>
<proteinExistence type="predicted"/>
<dbReference type="AlphaFoldDB" id="A0A4S2JUM1"/>
<dbReference type="InterPro" id="IPR013087">
    <property type="entry name" value="Znf_C2H2_type"/>
</dbReference>
<evidence type="ECO:0000256" key="2">
    <source>
        <dbReference type="ARBA" id="ARBA00022737"/>
    </source>
</evidence>
<keyword evidence="3 5" id="KW-0863">Zinc-finger</keyword>
<keyword evidence="4" id="KW-0862">Zinc</keyword>
<accession>A0A4S2JUM1</accession>
<evidence type="ECO:0000313" key="7">
    <source>
        <dbReference type="EMBL" id="TGZ38357.1"/>
    </source>
</evidence>
<keyword evidence="8" id="KW-1185">Reference proteome</keyword>
<evidence type="ECO:0000256" key="1">
    <source>
        <dbReference type="ARBA" id="ARBA00022723"/>
    </source>
</evidence>
<dbReference type="Proteomes" id="UP000310200">
    <property type="component" value="Unassembled WGS sequence"/>
</dbReference>
<dbReference type="PANTHER" id="PTHR24379:SF121">
    <property type="entry name" value="C2H2-TYPE DOMAIN-CONTAINING PROTEIN"/>
    <property type="match status" value="1"/>
</dbReference>
<feature type="domain" description="C2H2-type" evidence="6">
    <location>
        <begin position="334"/>
        <end position="361"/>
    </location>
</feature>
<organism evidence="7 8">
    <name type="scientific">Temnothorax longispinosus</name>
    <dbReference type="NCBI Taxonomy" id="300112"/>
    <lineage>
        <taxon>Eukaryota</taxon>
        <taxon>Metazoa</taxon>
        <taxon>Ecdysozoa</taxon>
        <taxon>Arthropoda</taxon>
        <taxon>Hexapoda</taxon>
        <taxon>Insecta</taxon>
        <taxon>Pterygota</taxon>
        <taxon>Neoptera</taxon>
        <taxon>Endopterygota</taxon>
        <taxon>Hymenoptera</taxon>
        <taxon>Apocrita</taxon>
        <taxon>Aculeata</taxon>
        <taxon>Formicoidea</taxon>
        <taxon>Formicidae</taxon>
        <taxon>Myrmicinae</taxon>
        <taxon>Temnothorax</taxon>
    </lineage>
</organism>
<dbReference type="STRING" id="300112.A0A4S2JUM1"/>
<dbReference type="Pfam" id="PF00096">
    <property type="entry name" value="zf-C2H2"/>
    <property type="match status" value="4"/>
</dbReference>
<protein>
    <recommendedName>
        <fullName evidence="6">C2H2-type domain-containing protein</fullName>
    </recommendedName>
</protein>
<name>A0A4S2JUM1_9HYME</name>
<dbReference type="SMART" id="SM00355">
    <property type="entry name" value="ZnF_C2H2"/>
    <property type="match status" value="7"/>
</dbReference>
<keyword evidence="2" id="KW-0677">Repeat</keyword>
<feature type="domain" description="C2H2-type" evidence="6">
    <location>
        <begin position="390"/>
        <end position="418"/>
    </location>
</feature>
<evidence type="ECO:0000313" key="8">
    <source>
        <dbReference type="Proteomes" id="UP000310200"/>
    </source>
</evidence>
<dbReference type="Pfam" id="PF13912">
    <property type="entry name" value="zf-C2H2_6"/>
    <property type="match status" value="1"/>
</dbReference>
<comment type="caution">
    <text evidence="7">The sequence shown here is derived from an EMBL/GenBank/DDBJ whole genome shotgun (WGS) entry which is preliminary data.</text>
</comment>
<dbReference type="PROSITE" id="PS00028">
    <property type="entry name" value="ZINC_FINGER_C2H2_1"/>
    <property type="match status" value="6"/>
</dbReference>
<evidence type="ECO:0000256" key="4">
    <source>
        <dbReference type="ARBA" id="ARBA00022833"/>
    </source>
</evidence>
<evidence type="ECO:0000256" key="5">
    <source>
        <dbReference type="PROSITE-ProRule" id="PRU00042"/>
    </source>
</evidence>
<keyword evidence="1" id="KW-0479">Metal-binding</keyword>
<dbReference type="InterPro" id="IPR036236">
    <property type="entry name" value="Znf_C2H2_sf"/>
</dbReference>
<dbReference type="GO" id="GO:0008270">
    <property type="term" value="F:zinc ion binding"/>
    <property type="evidence" value="ECO:0007669"/>
    <property type="project" value="UniProtKB-KW"/>
</dbReference>
<gene>
    <name evidence="7" type="ORF">DBV15_00449</name>
</gene>
<feature type="domain" description="C2H2-type" evidence="6">
    <location>
        <begin position="266"/>
        <end position="293"/>
    </location>
</feature>
<reference evidence="7 8" key="1">
    <citation type="journal article" date="2019" name="Philos. Trans. R. Soc. Lond., B, Biol. Sci.">
        <title>Ant behaviour and brain gene expression of defending hosts depend on the ecological success of the intruding social parasite.</title>
        <authorList>
            <person name="Kaur R."/>
            <person name="Stoldt M."/>
            <person name="Jongepier E."/>
            <person name="Feldmeyer B."/>
            <person name="Menzel F."/>
            <person name="Bornberg-Bauer E."/>
            <person name="Foitzik S."/>
        </authorList>
    </citation>
    <scope>NUCLEOTIDE SEQUENCE [LARGE SCALE GENOMIC DNA]</scope>
    <source>
        <tissue evidence="7">Whole body</tissue>
    </source>
</reference>
<dbReference type="PANTHER" id="PTHR24379">
    <property type="entry name" value="KRAB AND ZINC FINGER DOMAIN-CONTAINING"/>
    <property type="match status" value="1"/>
</dbReference>
<sequence>MEIHKDDALPQQICTSCVNKLDFVCNFYDSCHVIQERLLWLIESSKNRRQEIQPADYQTNKGDDPTQEGVTLGTEYSIEYSTIIIKEECLPDLNLKLYSLNQETQPASCQTNKEDDPTQEEVTLDTKYSTEYSNSINKKECLPDLNLDVYPSNRETQPANCQTNKEDDPMQEGVTLATEYSTEHSNLIIKEECLPDLNLVVYPSSQETKKQSASYQMNKGDNPMQSHLESKFKCPKYLNVYKSKQSLNEHLLKHESIKKSHLESKFTCPKCPNVYKSKQSLNEHLLKHESIKKSHLESKFKCPKCPKVYKSKQYLNDHLLKHEDIKKSDSESKFKCLKCPNVYKRKQNLNEHMLKHEDIKKNFSCDTCGKIYHSHRNMRVHMRRHRSNSFVCEICRDHLSSKEALEKHHKTSHLESKFKCPKCPNMYKSKQSLNEHLLKHKGIQIRQDYERDVENDSSNCNVLKFFSWRKSQSLTQESSATVAKPLPESSQYQCRRLNRQDDIAALSMLVTCLSCNL</sequence>
<dbReference type="PROSITE" id="PS50157">
    <property type="entry name" value="ZINC_FINGER_C2H2_2"/>
    <property type="match status" value="6"/>
</dbReference>
<feature type="domain" description="C2H2-type" evidence="6">
    <location>
        <begin position="363"/>
        <end position="390"/>
    </location>
</feature>
<evidence type="ECO:0000259" key="6">
    <source>
        <dbReference type="PROSITE" id="PS50157"/>
    </source>
</evidence>
<dbReference type="EMBL" id="QBLH01003436">
    <property type="protein sequence ID" value="TGZ38357.1"/>
    <property type="molecule type" value="Genomic_DNA"/>
</dbReference>
<evidence type="ECO:0000256" key="3">
    <source>
        <dbReference type="ARBA" id="ARBA00022771"/>
    </source>
</evidence>